<sequence length="356" mass="40106">MVNFLNHLKDDTSLLVDLVDSDMFLLYELSGMLKELGLWDNNKIVLTHFRIPGMSLDDGLVLLMADADVIKSLIYVSGCKEIEIYIETGVSFVKLHLVGLVVNKSQSKGVGNGVVIEEIVEDNVVSSNGKDSRLFMLEWPEMGKDDEHVDISNHAPTYDVCPIVEPGNDENVKNLDCDNETAEDEHAPQPKKIDLREIRREYAGKENIKEGDFFVTQDFAHRKLIIDKLRILTVESSRVIQIVKCDNVRVNAKCFGIVVGYKKTKKAPMQFICTPTRDSDNPSTSNNKGNVGKGADISNITRRRPKWDENKHENGKRTKKPRPKATCKATNGQDQRRGGQSKNEWPRLEVGERLKG</sequence>
<comment type="caution">
    <text evidence="2">The sequence shown here is derived from an EMBL/GenBank/DDBJ whole genome shotgun (WGS) entry which is preliminary data.</text>
</comment>
<feature type="region of interest" description="Disordered" evidence="1">
    <location>
        <begin position="273"/>
        <end position="356"/>
    </location>
</feature>
<name>A0ABQ5HIU2_9ASTR</name>
<evidence type="ECO:0000256" key="1">
    <source>
        <dbReference type="SAM" id="MobiDB-lite"/>
    </source>
</evidence>
<protein>
    <submittedName>
        <fullName evidence="2">Uncharacterized protein</fullName>
    </submittedName>
</protein>
<reference evidence="2" key="2">
    <citation type="submission" date="2022-01" db="EMBL/GenBank/DDBJ databases">
        <authorList>
            <person name="Yamashiro T."/>
            <person name="Shiraishi A."/>
            <person name="Satake H."/>
            <person name="Nakayama K."/>
        </authorList>
    </citation>
    <scope>NUCLEOTIDE SEQUENCE</scope>
</reference>
<feature type="compositionally biased region" description="Basic and acidic residues" evidence="1">
    <location>
        <begin position="306"/>
        <end position="316"/>
    </location>
</feature>
<reference evidence="2" key="1">
    <citation type="journal article" date="2022" name="Int. J. Mol. Sci.">
        <title>Draft Genome of Tanacetum Coccineum: Genomic Comparison of Closely Related Tanacetum-Family Plants.</title>
        <authorList>
            <person name="Yamashiro T."/>
            <person name="Shiraishi A."/>
            <person name="Nakayama K."/>
            <person name="Satake H."/>
        </authorList>
    </citation>
    <scope>NUCLEOTIDE SEQUENCE</scope>
</reference>
<evidence type="ECO:0000313" key="2">
    <source>
        <dbReference type="EMBL" id="GJT87811.1"/>
    </source>
</evidence>
<feature type="compositionally biased region" description="Polar residues" evidence="1">
    <location>
        <begin position="328"/>
        <end position="343"/>
    </location>
</feature>
<proteinExistence type="predicted"/>
<keyword evidence="3" id="KW-1185">Reference proteome</keyword>
<accession>A0ABQ5HIU2</accession>
<gene>
    <name evidence="2" type="ORF">Tco_1069528</name>
</gene>
<feature type="compositionally biased region" description="Basic and acidic residues" evidence="1">
    <location>
        <begin position="344"/>
        <end position="356"/>
    </location>
</feature>
<dbReference type="Proteomes" id="UP001151760">
    <property type="component" value="Unassembled WGS sequence"/>
</dbReference>
<organism evidence="2 3">
    <name type="scientific">Tanacetum coccineum</name>
    <dbReference type="NCBI Taxonomy" id="301880"/>
    <lineage>
        <taxon>Eukaryota</taxon>
        <taxon>Viridiplantae</taxon>
        <taxon>Streptophyta</taxon>
        <taxon>Embryophyta</taxon>
        <taxon>Tracheophyta</taxon>
        <taxon>Spermatophyta</taxon>
        <taxon>Magnoliopsida</taxon>
        <taxon>eudicotyledons</taxon>
        <taxon>Gunneridae</taxon>
        <taxon>Pentapetalae</taxon>
        <taxon>asterids</taxon>
        <taxon>campanulids</taxon>
        <taxon>Asterales</taxon>
        <taxon>Asteraceae</taxon>
        <taxon>Asteroideae</taxon>
        <taxon>Anthemideae</taxon>
        <taxon>Anthemidinae</taxon>
        <taxon>Tanacetum</taxon>
    </lineage>
</organism>
<evidence type="ECO:0000313" key="3">
    <source>
        <dbReference type="Proteomes" id="UP001151760"/>
    </source>
</evidence>
<dbReference type="EMBL" id="BQNB010019670">
    <property type="protein sequence ID" value="GJT87811.1"/>
    <property type="molecule type" value="Genomic_DNA"/>
</dbReference>